<evidence type="ECO:0000256" key="9">
    <source>
        <dbReference type="ARBA" id="ARBA00079301"/>
    </source>
</evidence>
<dbReference type="EMBL" id="JARAKH010000031">
    <property type="protein sequence ID" value="KAK8386485.1"/>
    <property type="molecule type" value="Genomic_DNA"/>
</dbReference>
<dbReference type="GO" id="GO:0005764">
    <property type="term" value="C:lysosome"/>
    <property type="evidence" value="ECO:0007669"/>
    <property type="project" value="TreeGrafter"/>
</dbReference>
<keyword evidence="15" id="KW-0812">Transmembrane</keyword>
<evidence type="ECO:0000256" key="1">
    <source>
        <dbReference type="ARBA" id="ARBA00010872"/>
    </source>
</evidence>
<dbReference type="SUPFAM" id="SSF56235">
    <property type="entry name" value="N-terminal nucleophile aminohydrolases (Ntn hydrolases)"/>
    <property type="match status" value="1"/>
</dbReference>
<keyword evidence="2" id="KW-0645">Protease</keyword>
<organism evidence="16 17">
    <name type="scientific">Scylla paramamosain</name>
    <name type="common">Mud crab</name>
    <dbReference type="NCBI Taxonomy" id="85552"/>
    <lineage>
        <taxon>Eukaryota</taxon>
        <taxon>Metazoa</taxon>
        <taxon>Ecdysozoa</taxon>
        <taxon>Arthropoda</taxon>
        <taxon>Crustacea</taxon>
        <taxon>Multicrustacea</taxon>
        <taxon>Malacostraca</taxon>
        <taxon>Eumalacostraca</taxon>
        <taxon>Eucarida</taxon>
        <taxon>Decapoda</taxon>
        <taxon>Pleocyemata</taxon>
        <taxon>Brachyura</taxon>
        <taxon>Eubrachyura</taxon>
        <taxon>Portunoidea</taxon>
        <taxon>Portunidae</taxon>
        <taxon>Portuninae</taxon>
        <taxon>Scylla</taxon>
    </lineage>
</organism>
<feature type="region of interest" description="Disordered" evidence="14">
    <location>
        <begin position="190"/>
        <end position="213"/>
    </location>
</feature>
<evidence type="ECO:0000256" key="13">
    <source>
        <dbReference type="PIRSR" id="PIRSR600246-3"/>
    </source>
</evidence>
<dbReference type="GO" id="GO:0008233">
    <property type="term" value="F:peptidase activity"/>
    <property type="evidence" value="ECO:0007669"/>
    <property type="project" value="UniProtKB-KW"/>
</dbReference>
<evidence type="ECO:0000256" key="12">
    <source>
        <dbReference type="PIRSR" id="PIRSR600246-2"/>
    </source>
</evidence>
<comment type="function">
    <text evidence="6">Cleaves the GlcNAc-Asn bond which joins oligosaccharides to the peptide of asparagine-linked glycoproteins.</text>
</comment>
<dbReference type="PANTHER" id="PTHR10188:SF6">
    <property type="entry name" value="N(4)-(BETA-N-ACETYLGLUCOSAMINYL)-L-ASPARAGINASE"/>
    <property type="match status" value="1"/>
</dbReference>
<feature type="binding site" evidence="12">
    <location>
        <begin position="271"/>
        <end position="274"/>
    </location>
    <ligand>
        <name>substrate</name>
    </ligand>
</feature>
<dbReference type="PANTHER" id="PTHR10188">
    <property type="entry name" value="L-ASPARAGINASE"/>
    <property type="match status" value="1"/>
</dbReference>
<evidence type="ECO:0000256" key="6">
    <source>
        <dbReference type="ARBA" id="ARBA00053295"/>
    </source>
</evidence>
<dbReference type="CDD" id="cd04513">
    <property type="entry name" value="Glycosylasparaginase"/>
    <property type="match status" value="1"/>
</dbReference>
<evidence type="ECO:0000256" key="8">
    <source>
        <dbReference type="ARBA" id="ARBA00078726"/>
    </source>
</evidence>
<feature type="compositionally biased region" description="Polar residues" evidence="14">
    <location>
        <begin position="190"/>
        <end position="200"/>
    </location>
</feature>
<evidence type="ECO:0000313" key="16">
    <source>
        <dbReference type="EMBL" id="KAK8386485.1"/>
    </source>
</evidence>
<evidence type="ECO:0000256" key="3">
    <source>
        <dbReference type="ARBA" id="ARBA00022801"/>
    </source>
</evidence>
<keyword evidence="4" id="KW-0068">Autocatalytic cleavage</keyword>
<feature type="transmembrane region" description="Helical" evidence="15">
    <location>
        <begin position="12"/>
        <end position="33"/>
    </location>
</feature>
<dbReference type="Pfam" id="PF01112">
    <property type="entry name" value="Asparaginase_2"/>
    <property type="match status" value="1"/>
</dbReference>
<dbReference type="InterPro" id="IPR000246">
    <property type="entry name" value="Peptidase_T2"/>
</dbReference>
<reference evidence="16 17" key="1">
    <citation type="submission" date="2023-03" db="EMBL/GenBank/DDBJ databases">
        <title>High-quality genome of Scylla paramamosain provides insights in environmental adaptation.</title>
        <authorList>
            <person name="Zhang L."/>
        </authorList>
    </citation>
    <scope>NUCLEOTIDE SEQUENCE [LARGE SCALE GENOMIC DNA]</scope>
    <source>
        <strain evidence="16">LZ_2023a</strain>
        <tissue evidence="16">Muscle</tissue>
    </source>
</reference>
<evidence type="ECO:0000256" key="15">
    <source>
        <dbReference type="SAM" id="Phobius"/>
    </source>
</evidence>
<keyword evidence="15" id="KW-0472">Membrane</keyword>
<keyword evidence="3" id="KW-0378">Hydrolase</keyword>
<proteinExistence type="inferred from homology"/>
<dbReference type="Gene3D" id="3.60.20.30">
    <property type="entry name" value="(Glycosyl)asparaginase"/>
    <property type="match status" value="1"/>
</dbReference>
<dbReference type="EC" id="3.5.1.26" evidence="7"/>
<name>A0AAW0TFI1_SCYPA</name>
<evidence type="ECO:0000256" key="11">
    <source>
        <dbReference type="PIRSR" id="PIRSR600246-1"/>
    </source>
</evidence>
<feature type="binding site" evidence="12">
    <location>
        <begin position="248"/>
        <end position="251"/>
    </location>
    <ligand>
        <name>substrate</name>
    </ligand>
</feature>
<dbReference type="GO" id="GO:0003948">
    <property type="term" value="F:N4-(beta-N-acetylglucosaminyl)-L-asparaginase activity"/>
    <property type="evidence" value="ECO:0007669"/>
    <property type="project" value="UniProtKB-EC"/>
</dbReference>
<dbReference type="Proteomes" id="UP001487740">
    <property type="component" value="Unassembled WGS sequence"/>
</dbReference>
<sequence length="358" mass="38284">MKESYWVHRRHHLGTMGGVLQGLVLLLTPPLLIHGCKPIVINTWNFTNATAKAWEILRQGEGTAVDAVERGCTVCEELQCDGTVGFGGSPDETGETTLDAMIMDGTTHDVGAVADLRRVKGAMAVARSVMEHTTHTLLVGEQATRFALMMGFPEENLTTPASVKMHEEWLRNNCQPNFWVNVSPDPTTSCGPYQPSNASKNTKESTAKEGGNFSQLNHDTIGMIALDSQGHIAGGTSTNGVRNKIPGRVGDSPIPGSGAYVDKFVGGAAATGDGDVMMRFLPALVAVEGMRAGLSPHKAAEMAIYRVAQYYPDFMGAVVALNMKGEYGAACHGIDHFPYSVASRETDVVEVKTTSCVE</sequence>
<keyword evidence="15" id="KW-1133">Transmembrane helix</keyword>
<gene>
    <name evidence="16" type="ORF">O3P69_010839</name>
</gene>
<evidence type="ECO:0000256" key="4">
    <source>
        <dbReference type="ARBA" id="ARBA00022813"/>
    </source>
</evidence>
<dbReference type="GO" id="GO:0006508">
    <property type="term" value="P:proteolysis"/>
    <property type="evidence" value="ECO:0007669"/>
    <property type="project" value="UniProtKB-KW"/>
</dbReference>
<accession>A0AAW0TFI1</accession>
<dbReference type="InterPro" id="IPR029055">
    <property type="entry name" value="Ntn_hydrolases_N"/>
</dbReference>
<protein>
    <recommendedName>
        <fullName evidence="7">N(4)-(beta-N-acetylglucosaminyl)-L-asparaginase</fullName>
        <ecNumber evidence="7">3.5.1.26</ecNumber>
    </recommendedName>
    <alternativeName>
        <fullName evidence="9">Aspartylglucosaminidase</fullName>
    </alternativeName>
    <alternativeName>
        <fullName evidence="8">Glycosylasparaginase</fullName>
    </alternativeName>
    <alternativeName>
        <fullName evidence="10">N4-(N-acetyl-beta-glucosaminyl)-L-asparagine amidase</fullName>
    </alternativeName>
</protein>
<evidence type="ECO:0000256" key="10">
    <source>
        <dbReference type="ARBA" id="ARBA00080645"/>
    </source>
</evidence>
<evidence type="ECO:0000313" key="17">
    <source>
        <dbReference type="Proteomes" id="UP001487740"/>
    </source>
</evidence>
<comment type="similarity">
    <text evidence="1">Belongs to the Ntn-hydrolase family.</text>
</comment>
<comment type="caution">
    <text evidence="16">The sequence shown here is derived from an EMBL/GenBank/DDBJ whole genome shotgun (WGS) entry which is preliminary data.</text>
</comment>
<evidence type="ECO:0000256" key="7">
    <source>
        <dbReference type="ARBA" id="ARBA00066729"/>
    </source>
</evidence>
<comment type="catalytic activity">
    <reaction evidence="5">
        <text>N(4)-(beta-N-acetyl-D-glucosaminyl)-L-asparagine + H2O = N-acetyl-beta-D-glucosaminylamine + L-aspartate + H(+)</text>
        <dbReference type="Rhea" id="RHEA:11544"/>
        <dbReference type="ChEBI" id="CHEBI:15377"/>
        <dbReference type="ChEBI" id="CHEBI:15378"/>
        <dbReference type="ChEBI" id="CHEBI:15947"/>
        <dbReference type="ChEBI" id="CHEBI:29991"/>
        <dbReference type="ChEBI" id="CHEBI:58080"/>
        <dbReference type="EC" id="3.5.1.26"/>
    </reaction>
</comment>
<feature type="active site" description="Nucleophile" evidence="11">
    <location>
        <position position="220"/>
    </location>
</feature>
<evidence type="ECO:0000256" key="2">
    <source>
        <dbReference type="ARBA" id="ARBA00022670"/>
    </source>
</evidence>
<evidence type="ECO:0000256" key="14">
    <source>
        <dbReference type="SAM" id="MobiDB-lite"/>
    </source>
</evidence>
<dbReference type="FunFam" id="3.60.20.30:FF:000003">
    <property type="entry name" value="N(4)-(Beta-N-acetylglucosaminyl)-L-asparaginase isoform X1"/>
    <property type="match status" value="1"/>
</dbReference>
<feature type="site" description="Cleavage; by autolysis" evidence="13">
    <location>
        <begin position="219"/>
        <end position="220"/>
    </location>
</feature>
<evidence type="ECO:0000256" key="5">
    <source>
        <dbReference type="ARBA" id="ARBA00050421"/>
    </source>
</evidence>
<keyword evidence="17" id="KW-1185">Reference proteome</keyword>
<dbReference type="AlphaFoldDB" id="A0AAW0TFI1"/>